<dbReference type="InterPro" id="IPR005143">
    <property type="entry name" value="TF_LuxR_autoind-bd_dom"/>
</dbReference>
<evidence type="ECO:0000256" key="3">
    <source>
        <dbReference type="ARBA" id="ARBA00023163"/>
    </source>
</evidence>
<dbReference type="PANTHER" id="PTHR44688">
    <property type="entry name" value="DNA-BINDING TRANSCRIPTIONAL ACTIVATOR DEVR_DOSR"/>
    <property type="match status" value="1"/>
</dbReference>
<name>A0A843YH60_9RHOB</name>
<dbReference type="PRINTS" id="PR00038">
    <property type="entry name" value="HTHLUXR"/>
</dbReference>
<dbReference type="SUPFAM" id="SSF46894">
    <property type="entry name" value="C-terminal effector domain of the bipartite response regulators"/>
    <property type="match status" value="1"/>
</dbReference>
<keyword evidence="3" id="KW-0804">Transcription</keyword>
<dbReference type="CDD" id="cd06170">
    <property type="entry name" value="LuxR_C_like"/>
    <property type="match status" value="1"/>
</dbReference>
<feature type="domain" description="HTH luxR-type" evidence="4">
    <location>
        <begin position="187"/>
        <end position="252"/>
    </location>
</feature>
<dbReference type="InterPro" id="IPR036693">
    <property type="entry name" value="TF_LuxR_autoind-bd_dom_sf"/>
</dbReference>
<dbReference type="Pfam" id="PF00196">
    <property type="entry name" value="GerE"/>
    <property type="match status" value="1"/>
</dbReference>
<dbReference type="InterPro" id="IPR016032">
    <property type="entry name" value="Sig_transdc_resp-reg_C-effctor"/>
</dbReference>
<keyword evidence="2" id="KW-0238">DNA-binding</keyword>
<dbReference type="GO" id="GO:0003677">
    <property type="term" value="F:DNA binding"/>
    <property type="evidence" value="ECO:0007669"/>
    <property type="project" value="UniProtKB-KW"/>
</dbReference>
<evidence type="ECO:0000259" key="4">
    <source>
        <dbReference type="PROSITE" id="PS50043"/>
    </source>
</evidence>
<dbReference type="AlphaFoldDB" id="A0A843YH60"/>
<proteinExistence type="predicted"/>
<evidence type="ECO:0000256" key="2">
    <source>
        <dbReference type="ARBA" id="ARBA00023125"/>
    </source>
</evidence>
<keyword evidence="1" id="KW-0805">Transcription regulation</keyword>
<dbReference type="Proteomes" id="UP000444174">
    <property type="component" value="Unassembled WGS sequence"/>
</dbReference>
<keyword evidence="6" id="KW-1185">Reference proteome</keyword>
<evidence type="ECO:0000313" key="6">
    <source>
        <dbReference type="Proteomes" id="UP000444174"/>
    </source>
</evidence>
<accession>A0A843YH60</accession>
<dbReference type="GO" id="GO:0006355">
    <property type="term" value="P:regulation of DNA-templated transcription"/>
    <property type="evidence" value="ECO:0007669"/>
    <property type="project" value="InterPro"/>
</dbReference>
<dbReference type="EMBL" id="WIBF01000006">
    <property type="protein sequence ID" value="MQQ09005.1"/>
    <property type="molecule type" value="Genomic_DNA"/>
</dbReference>
<dbReference type="Gene3D" id="3.30.450.80">
    <property type="entry name" value="Transcription factor LuxR-like, autoinducer-binding domain"/>
    <property type="match status" value="1"/>
</dbReference>
<dbReference type="PANTHER" id="PTHR44688:SF25">
    <property type="entry name" value="HTH LUXR-TYPE DOMAIN-CONTAINING PROTEIN"/>
    <property type="match status" value="1"/>
</dbReference>
<dbReference type="Gene3D" id="1.10.10.10">
    <property type="entry name" value="Winged helix-like DNA-binding domain superfamily/Winged helix DNA-binding domain"/>
    <property type="match status" value="1"/>
</dbReference>
<protein>
    <recommendedName>
        <fullName evidence="4">HTH luxR-type domain-containing protein</fullName>
    </recommendedName>
</protein>
<dbReference type="InterPro" id="IPR036388">
    <property type="entry name" value="WH-like_DNA-bd_sf"/>
</dbReference>
<dbReference type="Pfam" id="PF03472">
    <property type="entry name" value="Autoind_bind"/>
    <property type="match status" value="1"/>
</dbReference>
<reference evidence="5 6" key="1">
    <citation type="submission" date="2019-10" db="EMBL/GenBank/DDBJ databases">
        <title>Epibacterium sp. nov., isolated from seawater.</title>
        <authorList>
            <person name="Zhang X."/>
            <person name="Li N."/>
        </authorList>
    </citation>
    <scope>NUCLEOTIDE SEQUENCE [LARGE SCALE GENOMIC DNA]</scope>
    <source>
        <strain evidence="5 6">SM1979</strain>
    </source>
</reference>
<gene>
    <name evidence="5" type="ORF">GFB49_11115</name>
</gene>
<dbReference type="InterPro" id="IPR000792">
    <property type="entry name" value="Tscrpt_reg_LuxR_C"/>
</dbReference>
<sequence>MPSRFFNNRLLDFADAQNSLTAPEAAFTLLDTELKTFGAKSAVYGMLPAPSVPGAEQVSNTLNQAHTFFSYPEEYAGHYMVDELIGDDPFARFCATTEGGAMGWHDPRAAAFATQRSKQVLSLAADFGLQYGMSVPLRDGSGQAVGGIGVALDLNSTREADDTLRAYGHDIEMAALLFHARFHDELSPKDVISLSSREIECLKWAAAGLLTKEIAFRLSLSDKTVEFHLRNATKRLNARNRTHAVARALVYGLLTL</sequence>
<evidence type="ECO:0000256" key="1">
    <source>
        <dbReference type="ARBA" id="ARBA00023015"/>
    </source>
</evidence>
<dbReference type="PROSITE" id="PS00622">
    <property type="entry name" value="HTH_LUXR_1"/>
    <property type="match status" value="1"/>
</dbReference>
<dbReference type="SMART" id="SM00421">
    <property type="entry name" value="HTH_LUXR"/>
    <property type="match status" value="1"/>
</dbReference>
<dbReference type="PROSITE" id="PS50043">
    <property type="entry name" value="HTH_LUXR_2"/>
    <property type="match status" value="1"/>
</dbReference>
<dbReference type="RefSeq" id="WP_194269320.1">
    <property type="nucleotide sequence ID" value="NZ_WIBF01000006.1"/>
</dbReference>
<organism evidence="5 6">
    <name type="scientific">Tritonibacter litoralis</name>
    <dbReference type="NCBI Taxonomy" id="2662264"/>
    <lineage>
        <taxon>Bacteria</taxon>
        <taxon>Pseudomonadati</taxon>
        <taxon>Pseudomonadota</taxon>
        <taxon>Alphaproteobacteria</taxon>
        <taxon>Rhodobacterales</taxon>
        <taxon>Paracoccaceae</taxon>
        <taxon>Tritonibacter</taxon>
    </lineage>
</organism>
<comment type="caution">
    <text evidence="5">The sequence shown here is derived from an EMBL/GenBank/DDBJ whole genome shotgun (WGS) entry which is preliminary data.</text>
</comment>
<evidence type="ECO:0000313" key="5">
    <source>
        <dbReference type="EMBL" id="MQQ09005.1"/>
    </source>
</evidence>
<dbReference type="SUPFAM" id="SSF75516">
    <property type="entry name" value="Pheromone-binding domain of LuxR-like quorum-sensing transcription factors"/>
    <property type="match status" value="1"/>
</dbReference>